<dbReference type="PANTHER" id="PTHR35807:SF1">
    <property type="entry name" value="TRANSCRIPTIONAL REGULATOR REDD"/>
    <property type="match status" value="1"/>
</dbReference>
<evidence type="ECO:0000313" key="9">
    <source>
        <dbReference type="Proteomes" id="UP000019277"/>
    </source>
</evidence>
<dbReference type="PANTHER" id="PTHR35807">
    <property type="entry name" value="TRANSCRIPTIONAL REGULATOR REDD-RELATED"/>
    <property type="match status" value="1"/>
</dbReference>
<name>W7J6U3_9PSEU</name>
<evidence type="ECO:0000313" key="8">
    <source>
        <dbReference type="EMBL" id="EWC61769.1"/>
    </source>
</evidence>
<dbReference type="SMART" id="SM01043">
    <property type="entry name" value="BTAD"/>
    <property type="match status" value="1"/>
</dbReference>
<organism evidence="8 9">
    <name type="scientific">Actinokineospora spheciospongiae</name>
    <dbReference type="NCBI Taxonomy" id="909613"/>
    <lineage>
        <taxon>Bacteria</taxon>
        <taxon>Bacillati</taxon>
        <taxon>Actinomycetota</taxon>
        <taxon>Actinomycetes</taxon>
        <taxon>Pseudonocardiales</taxon>
        <taxon>Pseudonocardiaceae</taxon>
        <taxon>Actinokineospora</taxon>
    </lineage>
</organism>
<evidence type="ECO:0000256" key="5">
    <source>
        <dbReference type="PROSITE-ProRule" id="PRU01091"/>
    </source>
</evidence>
<dbReference type="eggNOG" id="COG3903">
    <property type="taxonomic scope" value="Bacteria"/>
</dbReference>
<dbReference type="SMART" id="SM00028">
    <property type="entry name" value="TPR"/>
    <property type="match status" value="3"/>
</dbReference>
<comment type="caution">
    <text evidence="8">The sequence shown here is derived from an EMBL/GenBank/DDBJ whole genome shotgun (WGS) entry which is preliminary data.</text>
</comment>
<feature type="DNA-binding region" description="OmpR/PhoB-type" evidence="5">
    <location>
        <begin position="1"/>
        <end position="91"/>
    </location>
</feature>
<evidence type="ECO:0000259" key="7">
    <source>
        <dbReference type="PROSITE" id="PS51755"/>
    </source>
</evidence>
<dbReference type="InterPro" id="IPR011990">
    <property type="entry name" value="TPR-like_helical_dom_sf"/>
</dbReference>
<dbReference type="GO" id="GO:0006355">
    <property type="term" value="P:regulation of DNA-templated transcription"/>
    <property type="evidence" value="ECO:0007669"/>
    <property type="project" value="InterPro"/>
</dbReference>
<dbReference type="eggNOG" id="COG3629">
    <property type="taxonomic scope" value="Bacteria"/>
</dbReference>
<keyword evidence="9" id="KW-1185">Reference proteome</keyword>
<dbReference type="Pfam" id="PF00931">
    <property type="entry name" value="NB-ARC"/>
    <property type="match status" value="1"/>
</dbReference>
<dbReference type="Gene3D" id="1.25.40.10">
    <property type="entry name" value="Tetratricopeptide repeat domain"/>
    <property type="match status" value="2"/>
</dbReference>
<feature type="region of interest" description="Disordered" evidence="6">
    <location>
        <begin position="1"/>
        <end position="20"/>
    </location>
</feature>
<dbReference type="STRING" id="909613.UO65_2956"/>
<dbReference type="SUPFAM" id="SSF46894">
    <property type="entry name" value="C-terminal effector domain of the bipartite response regulators"/>
    <property type="match status" value="1"/>
</dbReference>
<feature type="domain" description="OmpR/PhoB-type" evidence="7">
    <location>
        <begin position="1"/>
        <end position="91"/>
    </location>
</feature>
<dbReference type="Pfam" id="PF00486">
    <property type="entry name" value="Trans_reg_C"/>
    <property type="match status" value="1"/>
</dbReference>
<proteinExistence type="inferred from homology"/>
<gene>
    <name evidence="8" type="ORF">UO65_2956</name>
</gene>
<dbReference type="InterPro" id="IPR001867">
    <property type="entry name" value="OmpR/PhoB-type_DNA-bd"/>
</dbReference>
<dbReference type="SUPFAM" id="SSF48452">
    <property type="entry name" value="TPR-like"/>
    <property type="match status" value="2"/>
</dbReference>
<sequence>MRVLGPVEVRGPDGPVGTGGPKPRALLAALVVQARQVVSVERLIDLVWDESPPSSATALVHTYVSTVRRGFAAAGRAGALSTRAPGYLLDIADDDSDLGVFERHLALARRAERAGEHVAAAAAYEAGLALWRGPAFGGVDARFARVRAEGLAEERLAAEEGLARCGLALGRAGELVEPLRRLVSANPLREEARALLMRALVDGGRQVDALAVYREGRKHLLDELGIEPGGRLRDLHAAILGGEVAPLPAPAAPVVAPRNLPPDVGDFTGRAEHLEVLLRHGVERSGSPVVVISGAGGAGKSALAVHAAHRLREHFPDGQLWADLRGGDRDLDAFEVLGRFLGAFGVAGADLPTTVESRAELFRGAVAGRRVLVVLDNARGEGQVRPLLPGEPGCLVLVTSRGRLTGLVGATPVELGFFDTALSTELLGKIVGAERVAAQRAAAERIADLCGGVPLAIRAAGAKLLARPHWPLRSLADRLSDERRRLDELSVGDLAIRSSLALNYVELTARQRRAFHLLCVLDLPDFGWWAAAPLLDLPLAEAEDVVEQLVELRLLDVAGVDGIGRVRYRFHDLVQLFGAEHAAADEPAELVAAAVSRTLGTWLALVEAGVRKLPRVTLGLRPRLAGAVPVDPRLVEEVEENPTEWLRSETAAVVRAVERAHELGVDGVTALLITSLLSSPFAARNEFDGWQRTHEVALSAARGSGDRRAEAIVLTGLGQLHHEKDDFPAALEHFRLARDHAEAVGDDATLAVAVVGIGTVGRDLADFAGATADLETAVLLGERVGDPSVVAAAHYGLGGLSRDHGDLDAAADRFRRCASLYRDLDDRRGEALALRGLSLCHRALGDYARAADLSAEAADTLEAVGDELGATYARQSWAKARLRTPDAGGVADALDECLRVSTRRGDRFGVALATRTLGEYHLAWGERERARGLLVEALGRWEGLGLPLWQARTLRDLAAADPDRGTEHWRRATELFAGCRSRETAELAGRDPRTWLAEVRAHL</sequence>
<keyword evidence="4" id="KW-0804">Transcription</keyword>
<evidence type="ECO:0000256" key="4">
    <source>
        <dbReference type="ARBA" id="ARBA00023163"/>
    </source>
</evidence>
<dbReference type="PROSITE" id="PS51755">
    <property type="entry name" value="OMPR_PHOB"/>
    <property type="match status" value="1"/>
</dbReference>
<dbReference type="InterPro" id="IPR027417">
    <property type="entry name" value="P-loop_NTPase"/>
</dbReference>
<dbReference type="PATRIC" id="fig|909613.9.peg.2956"/>
<dbReference type="InterPro" id="IPR036388">
    <property type="entry name" value="WH-like_DNA-bd_sf"/>
</dbReference>
<dbReference type="InterPro" id="IPR005158">
    <property type="entry name" value="BTAD"/>
</dbReference>
<dbReference type="SMART" id="SM00862">
    <property type="entry name" value="Trans_reg_C"/>
    <property type="match status" value="1"/>
</dbReference>
<keyword evidence="2" id="KW-0805">Transcription regulation</keyword>
<comment type="similarity">
    <text evidence="1">Belongs to the AfsR/DnrI/RedD regulatory family.</text>
</comment>
<evidence type="ECO:0000256" key="1">
    <source>
        <dbReference type="ARBA" id="ARBA00005820"/>
    </source>
</evidence>
<accession>W7J6U3</accession>
<evidence type="ECO:0000256" key="6">
    <source>
        <dbReference type="SAM" id="MobiDB-lite"/>
    </source>
</evidence>
<protein>
    <submittedName>
        <fullName evidence="8">Regulator</fullName>
    </submittedName>
</protein>
<dbReference type="GO" id="GO:0000160">
    <property type="term" value="P:phosphorelay signal transduction system"/>
    <property type="evidence" value="ECO:0007669"/>
    <property type="project" value="InterPro"/>
</dbReference>
<dbReference type="SUPFAM" id="SSF52540">
    <property type="entry name" value="P-loop containing nucleoside triphosphate hydrolases"/>
    <property type="match status" value="1"/>
</dbReference>
<keyword evidence="3 5" id="KW-0238">DNA-binding</keyword>
<dbReference type="GO" id="GO:0043531">
    <property type="term" value="F:ADP binding"/>
    <property type="evidence" value="ECO:0007669"/>
    <property type="project" value="InterPro"/>
</dbReference>
<dbReference type="Pfam" id="PF03704">
    <property type="entry name" value="BTAD"/>
    <property type="match status" value="1"/>
</dbReference>
<dbReference type="PRINTS" id="PR00364">
    <property type="entry name" value="DISEASERSIST"/>
</dbReference>
<reference evidence="8 9" key="1">
    <citation type="journal article" date="2014" name="Genome Announc.">
        <title>Draft Genome Sequence of the Antitrypanosomally Active Sponge-Associated Bacterium Actinokineospora sp. Strain EG49.</title>
        <authorList>
            <person name="Harjes J."/>
            <person name="Ryu T."/>
            <person name="Abdelmohsen U.R."/>
            <person name="Moitinho-Silva L."/>
            <person name="Horn H."/>
            <person name="Ravasi T."/>
            <person name="Hentschel U."/>
        </authorList>
    </citation>
    <scope>NUCLEOTIDE SEQUENCE [LARGE SCALE GENOMIC DNA]</scope>
    <source>
        <strain evidence="8 9">EG49</strain>
    </source>
</reference>
<dbReference type="Gene3D" id="1.10.10.10">
    <property type="entry name" value="Winged helix-like DNA-binding domain superfamily/Winged helix DNA-binding domain"/>
    <property type="match status" value="1"/>
</dbReference>
<dbReference type="CDD" id="cd15831">
    <property type="entry name" value="BTAD"/>
    <property type="match status" value="1"/>
</dbReference>
<evidence type="ECO:0000256" key="3">
    <source>
        <dbReference type="ARBA" id="ARBA00023125"/>
    </source>
</evidence>
<dbReference type="InterPro" id="IPR019734">
    <property type="entry name" value="TPR_rpt"/>
</dbReference>
<dbReference type="Gene3D" id="3.40.50.300">
    <property type="entry name" value="P-loop containing nucleotide triphosphate hydrolases"/>
    <property type="match status" value="1"/>
</dbReference>
<dbReference type="InterPro" id="IPR051677">
    <property type="entry name" value="AfsR-DnrI-RedD_regulator"/>
</dbReference>
<dbReference type="GO" id="GO:0003677">
    <property type="term" value="F:DNA binding"/>
    <property type="evidence" value="ECO:0007669"/>
    <property type="project" value="UniProtKB-UniRule"/>
</dbReference>
<dbReference type="EMBL" id="AYXG01000102">
    <property type="protein sequence ID" value="EWC61769.1"/>
    <property type="molecule type" value="Genomic_DNA"/>
</dbReference>
<evidence type="ECO:0000256" key="2">
    <source>
        <dbReference type="ARBA" id="ARBA00023015"/>
    </source>
</evidence>
<dbReference type="AlphaFoldDB" id="W7J6U3"/>
<dbReference type="Proteomes" id="UP000019277">
    <property type="component" value="Unassembled WGS sequence"/>
</dbReference>
<dbReference type="InterPro" id="IPR002182">
    <property type="entry name" value="NB-ARC"/>
</dbReference>
<dbReference type="InterPro" id="IPR016032">
    <property type="entry name" value="Sig_transdc_resp-reg_C-effctor"/>
</dbReference>